<evidence type="ECO:0000256" key="22">
    <source>
        <dbReference type="ARBA" id="ARBA00048074"/>
    </source>
</evidence>
<evidence type="ECO:0000256" key="19">
    <source>
        <dbReference type="ARBA" id="ARBA00047588"/>
    </source>
</evidence>
<evidence type="ECO:0000256" key="6">
    <source>
        <dbReference type="ARBA" id="ARBA00022703"/>
    </source>
</evidence>
<gene>
    <name evidence="25" type="ORF">Nans01_03050</name>
</gene>
<dbReference type="Gene3D" id="3.10.129.10">
    <property type="entry name" value="Hotdog Thioesterase"/>
    <property type="match status" value="1"/>
</dbReference>
<evidence type="ECO:0000256" key="9">
    <source>
        <dbReference type="ARBA" id="ARBA00022946"/>
    </source>
</evidence>
<keyword evidence="26" id="KW-1185">Reference proteome</keyword>
<evidence type="ECO:0000256" key="21">
    <source>
        <dbReference type="ARBA" id="ARBA00047969"/>
    </source>
</evidence>
<evidence type="ECO:0000256" key="7">
    <source>
        <dbReference type="ARBA" id="ARBA00022801"/>
    </source>
</evidence>
<dbReference type="GO" id="GO:0016020">
    <property type="term" value="C:membrane"/>
    <property type="evidence" value="ECO:0007669"/>
    <property type="project" value="UniProtKB-SubCell"/>
</dbReference>
<dbReference type="RefSeq" id="WP_285756826.1">
    <property type="nucleotide sequence ID" value="NZ_BSQG01000001.1"/>
</dbReference>
<evidence type="ECO:0000256" key="16">
    <source>
        <dbReference type="ARBA" id="ARBA00038848"/>
    </source>
</evidence>
<feature type="domain" description="Thioesterase" evidence="24">
    <location>
        <begin position="133"/>
        <end position="200"/>
    </location>
</feature>
<evidence type="ECO:0000256" key="3">
    <source>
        <dbReference type="ARBA" id="ARBA00004632"/>
    </source>
</evidence>
<comment type="catalytic activity">
    <reaction evidence="21">
        <text>decanoyl-CoA + H2O = decanoate + CoA + H(+)</text>
        <dbReference type="Rhea" id="RHEA:40059"/>
        <dbReference type="ChEBI" id="CHEBI:15377"/>
        <dbReference type="ChEBI" id="CHEBI:15378"/>
        <dbReference type="ChEBI" id="CHEBI:27689"/>
        <dbReference type="ChEBI" id="CHEBI:57287"/>
        <dbReference type="ChEBI" id="CHEBI:61430"/>
    </reaction>
    <physiologicalReaction direction="left-to-right" evidence="21">
        <dbReference type="Rhea" id="RHEA:40060"/>
    </physiologicalReaction>
</comment>
<accession>A0A9W6P2J4</accession>
<dbReference type="PANTHER" id="PTHR12418:SF19">
    <property type="entry name" value="ACYL-COENZYME A THIOESTERASE THEM4"/>
    <property type="match status" value="1"/>
</dbReference>
<comment type="catalytic activity">
    <reaction evidence="19">
        <text>octanoyl-CoA + H2O = octanoate + CoA + H(+)</text>
        <dbReference type="Rhea" id="RHEA:30143"/>
        <dbReference type="ChEBI" id="CHEBI:15377"/>
        <dbReference type="ChEBI" id="CHEBI:15378"/>
        <dbReference type="ChEBI" id="CHEBI:25646"/>
        <dbReference type="ChEBI" id="CHEBI:57287"/>
        <dbReference type="ChEBI" id="CHEBI:57386"/>
    </reaction>
    <physiologicalReaction direction="left-to-right" evidence="19">
        <dbReference type="Rhea" id="RHEA:30144"/>
    </physiologicalReaction>
</comment>
<dbReference type="Pfam" id="PF03061">
    <property type="entry name" value="4HBT"/>
    <property type="match status" value="1"/>
</dbReference>
<dbReference type="GO" id="GO:0016787">
    <property type="term" value="F:hydrolase activity"/>
    <property type="evidence" value="ECO:0007669"/>
    <property type="project" value="UniProtKB-KW"/>
</dbReference>
<name>A0A9W6P2J4_9ACTN</name>
<protein>
    <recommendedName>
        <fullName evidence="17">Acyl-coenzyme A thioesterase THEM4</fullName>
        <ecNumber evidence="16">3.1.2.2</ecNumber>
    </recommendedName>
    <alternativeName>
        <fullName evidence="18">Thioesterase superfamily member 4</fullName>
    </alternativeName>
</protein>
<dbReference type="SUPFAM" id="SSF54637">
    <property type="entry name" value="Thioesterase/thiol ester dehydrase-isomerase"/>
    <property type="match status" value="1"/>
</dbReference>
<evidence type="ECO:0000256" key="1">
    <source>
        <dbReference type="ARBA" id="ARBA00004170"/>
    </source>
</evidence>
<keyword evidence="6" id="KW-0053">Apoptosis</keyword>
<evidence type="ECO:0000313" key="25">
    <source>
        <dbReference type="EMBL" id="GLU45954.1"/>
    </source>
</evidence>
<dbReference type="GO" id="GO:0006631">
    <property type="term" value="P:fatty acid metabolic process"/>
    <property type="evidence" value="ECO:0007669"/>
    <property type="project" value="UniProtKB-KW"/>
</dbReference>
<evidence type="ECO:0000256" key="5">
    <source>
        <dbReference type="ARBA" id="ARBA00022490"/>
    </source>
</evidence>
<dbReference type="GO" id="GO:0005737">
    <property type="term" value="C:cytoplasm"/>
    <property type="evidence" value="ECO:0007669"/>
    <property type="project" value="UniProtKB-SubCell"/>
</dbReference>
<proteinExistence type="inferred from homology"/>
<comment type="catalytic activity">
    <reaction evidence="23">
        <text>tetradecanoyl-CoA + H2O = tetradecanoate + CoA + H(+)</text>
        <dbReference type="Rhea" id="RHEA:40119"/>
        <dbReference type="ChEBI" id="CHEBI:15377"/>
        <dbReference type="ChEBI" id="CHEBI:15378"/>
        <dbReference type="ChEBI" id="CHEBI:30807"/>
        <dbReference type="ChEBI" id="CHEBI:57287"/>
        <dbReference type="ChEBI" id="CHEBI:57385"/>
    </reaction>
    <physiologicalReaction direction="left-to-right" evidence="23">
        <dbReference type="Rhea" id="RHEA:40120"/>
    </physiologicalReaction>
</comment>
<sequence length="220" mass="23026">MTVDAQPIAKLSDLSDLGFAVVEHSELPAELLDLVDQVRGLVHAVARTQADTAVLAGAARTVAALTEQLGADPRPLGTMVHRTWPDGHTEYGTLSNIVAGPANPLAPPLELVRDGEEVRAEVTLNGLYEGPPGLVHGGWVAALLDQALGSASSMTGRPSLTANLDVNYRKPTPIGAELTVAARITGTERRKVFVSAEIRHHGVVTAEGTAVMVQVAVSRS</sequence>
<evidence type="ECO:0000256" key="15">
    <source>
        <dbReference type="ARBA" id="ARBA00038456"/>
    </source>
</evidence>
<dbReference type="InterPro" id="IPR006683">
    <property type="entry name" value="Thioestr_dom"/>
</dbReference>
<dbReference type="Proteomes" id="UP001165092">
    <property type="component" value="Unassembled WGS sequence"/>
</dbReference>
<keyword evidence="12" id="KW-0966">Cell projection</keyword>
<comment type="catalytic activity">
    <reaction evidence="20">
        <text>hexadecanoyl-CoA + H2O = hexadecanoate + CoA + H(+)</text>
        <dbReference type="Rhea" id="RHEA:16645"/>
        <dbReference type="ChEBI" id="CHEBI:7896"/>
        <dbReference type="ChEBI" id="CHEBI:15377"/>
        <dbReference type="ChEBI" id="CHEBI:15378"/>
        <dbReference type="ChEBI" id="CHEBI:57287"/>
        <dbReference type="ChEBI" id="CHEBI:57379"/>
        <dbReference type="EC" id="3.1.2.2"/>
    </reaction>
    <physiologicalReaction direction="left-to-right" evidence="20">
        <dbReference type="Rhea" id="RHEA:16646"/>
    </physiologicalReaction>
</comment>
<evidence type="ECO:0000256" key="2">
    <source>
        <dbReference type="ARBA" id="ARBA00004496"/>
    </source>
</evidence>
<evidence type="ECO:0000256" key="8">
    <source>
        <dbReference type="ARBA" id="ARBA00022832"/>
    </source>
</evidence>
<evidence type="ECO:0000256" key="12">
    <source>
        <dbReference type="ARBA" id="ARBA00023273"/>
    </source>
</evidence>
<evidence type="ECO:0000256" key="18">
    <source>
        <dbReference type="ARBA" id="ARBA00043210"/>
    </source>
</evidence>
<comment type="subcellular location">
    <subcellularLocation>
        <location evidence="3">Cell projection</location>
        <location evidence="3">Ruffle membrane</location>
    </subcellularLocation>
    <subcellularLocation>
        <location evidence="2">Cytoplasm</location>
    </subcellularLocation>
    <subcellularLocation>
        <location evidence="1">Membrane</location>
        <topology evidence="1">Peripheral membrane protein</topology>
    </subcellularLocation>
</comment>
<keyword evidence="11" id="KW-0472">Membrane</keyword>
<evidence type="ECO:0000256" key="11">
    <source>
        <dbReference type="ARBA" id="ARBA00023136"/>
    </source>
</evidence>
<comment type="caution">
    <text evidence="25">The sequence shown here is derived from an EMBL/GenBank/DDBJ whole genome shotgun (WGS) entry which is preliminary data.</text>
</comment>
<dbReference type="CDD" id="cd03443">
    <property type="entry name" value="PaaI_thioesterase"/>
    <property type="match status" value="1"/>
</dbReference>
<comment type="catalytic activity">
    <reaction evidence="14">
        <text>(9Z)-octadecenoyl-CoA + H2O = (9Z)-octadecenoate + CoA + H(+)</text>
        <dbReference type="Rhea" id="RHEA:40139"/>
        <dbReference type="ChEBI" id="CHEBI:15377"/>
        <dbReference type="ChEBI" id="CHEBI:15378"/>
        <dbReference type="ChEBI" id="CHEBI:30823"/>
        <dbReference type="ChEBI" id="CHEBI:57287"/>
        <dbReference type="ChEBI" id="CHEBI:57387"/>
    </reaction>
    <physiologicalReaction direction="left-to-right" evidence="14">
        <dbReference type="Rhea" id="RHEA:40140"/>
    </physiologicalReaction>
</comment>
<keyword evidence="5" id="KW-0963">Cytoplasm</keyword>
<organism evidence="25 26">
    <name type="scientific">Nocardiopsis ansamitocini</name>
    <dbReference type="NCBI Taxonomy" id="1670832"/>
    <lineage>
        <taxon>Bacteria</taxon>
        <taxon>Bacillati</taxon>
        <taxon>Actinomycetota</taxon>
        <taxon>Actinomycetes</taxon>
        <taxon>Streptosporangiales</taxon>
        <taxon>Nocardiopsidaceae</taxon>
        <taxon>Nocardiopsis</taxon>
    </lineage>
</organism>
<reference evidence="25" key="1">
    <citation type="submission" date="2023-02" db="EMBL/GenBank/DDBJ databases">
        <title>Nocardiopsis ansamitocini NBRC 112285.</title>
        <authorList>
            <person name="Ichikawa N."/>
            <person name="Sato H."/>
            <person name="Tonouchi N."/>
        </authorList>
    </citation>
    <scope>NUCLEOTIDE SEQUENCE</scope>
    <source>
        <strain evidence="25">NBRC 112285</strain>
    </source>
</reference>
<dbReference type="AlphaFoldDB" id="A0A9W6P2J4"/>
<evidence type="ECO:0000256" key="23">
    <source>
        <dbReference type="ARBA" id="ARBA00048180"/>
    </source>
</evidence>
<keyword evidence="4" id="KW-1003">Cell membrane</keyword>
<dbReference type="InterPro" id="IPR052365">
    <property type="entry name" value="THEM4/THEM5_acyl-CoA_thioest"/>
</dbReference>
<dbReference type="EMBL" id="BSQG01000001">
    <property type="protein sequence ID" value="GLU45954.1"/>
    <property type="molecule type" value="Genomic_DNA"/>
</dbReference>
<comment type="catalytic activity">
    <reaction evidence="13">
        <text>(5Z,8Z,11Z,14Z)-eicosatetraenoyl-CoA + H2O = (5Z,8Z,11Z,14Z)-eicosatetraenoate + CoA + H(+)</text>
        <dbReference type="Rhea" id="RHEA:40151"/>
        <dbReference type="ChEBI" id="CHEBI:15377"/>
        <dbReference type="ChEBI" id="CHEBI:15378"/>
        <dbReference type="ChEBI" id="CHEBI:32395"/>
        <dbReference type="ChEBI" id="CHEBI:57287"/>
        <dbReference type="ChEBI" id="CHEBI:57368"/>
    </reaction>
    <physiologicalReaction direction="left-to-right" evidence="13">
        <dbReference type="Rhea" id="RHEA:40152"/>
    </physiologicalReaction>
</comment>
<evidence type="ECO:0000256" key="14">
    <source>
        <dbReference type="ARBA" id="ARBA00037002"/>
    </source>
</evidence>
<evidence type="ECO:0000256" key="10">
    <source>
        <dbReference type="ARBA" id="ARBA00023098"/>
    </source>
</evidence>
<comment type="catalytic activity">
    <reaction evidence="22">
        <text>dodecanoyl-CoA + H2O = dodecanoate + CoA + H(+)</text>
        <dbReference type="Rhea" id="RHEA:30135"/>
        <dbReference type="ChEBI" id="CHEBI:15377"/>
        <dbReference type="ChEBI" id="CHEBI:15378"/>
        <dbReference type="ChEBI" id="CHEBI:18262"/>
        <dbReference type="ChEBI" id="CHEBI:57287"/>
        <dbReference type="ChEBI" id="CHEBI:57375"/>
    </reaction>
    <physiologicalReaction direction="left-to-right" evidence="22">
        <dbReference type="Rhea" id="RHEA:30136"/>
    </physiologicalReaction>
</comment>
<evidence type="ECO:0000256" key="13">
    <source>
        <dbReference type="ARBA" id="ARBA00035852"/>
    </source>
</evidence>
<evidence type="ECO:0000256" key="20">
    <source>
        <dbReference type="ARBA" id="ARBA00047734"/>
    </source>
</evidence>
<evidence type="ECO:0000256" key="4">
    <source>
        <dbReference type="ARBA" id="ARBA00022475"/>
    </source>
</evidence>
<evidence type="ECO:0000313" key="26">
    <source>
        <dbReference type="Proteomes" id="UP001165092"/>
    </source>
</evidence>
<dbReference type="InterPro" id="IPR029069">
    <property type="entry name" value="HotDog_dom_sf"/>
</dbReference>
<keyword evidence="7" id="KW-0378">Hydrolase</keyword>
<keyword evidence="9" id="KW-0809">Transit peptide</keyword>
<keyword evidence="10" id="KW-0443">Lipid metabolism</keyword>
<comment type="similarity">
    <text evidence="15">Belongs to the THEM4/THEM5 thioesterase family.</text>
</comment>
<dbReference type="PANTHER" id="PTHR12418">
    <property type="entry name" value="ACYL-COENZYME A THIOESTERASE THEM4"/>
    <property type="match status" value="1"/>
</dbReference>
<dbReference type="EC" id="3.1.2.2" evidence="16"/>
<keyword evidence="8" id="KW-0276">Fatty acid metabolism</keyword>
<evidence type="ECO:0000259" key="24">
    <source>
        <dbReference type="Pfam" id="PF03061"/>
    </source>
</evidence>
<evidence type="ECO:0000256" key="17">
    <source>
        <dbReference type="ARBA" id="ARBA00040123"/>
    </source>
</evidence>